<dbReference type="InterPro" id="IPR033308">
    <property type="entry name" value="PGAP5/Cdc1/Ted1"/>
</dbReference>
<keyword evidence="4 5" id="KW-0472">Membrane</keyword>
<proteinExistence type="predicted"/>
<dbReference type="InterPro" id="IPR004843">
    <property type="entry name" value="Calcineurin-like_PHP"/>
</dbReference>
<evidence type="ECO:0000259" key="6">
    <source>
        <dbReference type="Pfam" id="PF00149"/>
    </source>
</evidence>
<dbReference type="PANTHER" id="PTHR13315:SF4">
    <property type="entry name" value="METALLOPHOSPHOESTERASE, ISOFORM E"/>
    <property type="match status" value="1"/>
</dbReference>
<dbReference type="Gene3D" id="3.60.21.10">
    <property type="match status" value="1"/>
</dbReference>
<keyword evidence="3 5" id="KW-1133">Transmembrane helix</keyword>
<feature type="transmembrane region" description="Helical" evidence="5">
    <location>
        <begin position="335"/>
        <end position="359"/>
    </location>
</feature>
<dbReference type="PANTHER" id="PTHR13315">
    <property type="entry name" value="METALLO PHOSPHOESTERASE RELATED"/>
    <property type="match status" value="1"/>
</dbReference>
<evidence type="ECO:0000256" key="2">
    <source>
        <dbReference type="ARBA" id="ARBA00022692"/>
    </source>
</evidence>
<dbReference type="InterPro" id="IPR029052">
    <property type="entry name" value="Metallo-depent_PP-like"/>
</dbReference>
<comment type="caution">
    <text evidence="7">The sequence shown here is derived from an EMBL/GenBank/DDBJ whole genome shotgun (WGS) entry which is preliminary data.</text>
</comment>
<dbReference type="GO" id="GO:0005783">
    <property type="term" value="C:endoplasmic reticulum"/>
    <property type="evidence" value="ECO:0007669"/>
    <property type="project" value="TreeGrafter"/>
</dbReference>
<accession>A0AAD5VD46</accession>
<evidence type="ECO:0000313" key="8">
    <source>
        <dbReference type="Proteomes" id="UP001212997"/>
    </source>
</evidence>
<dbReference type="SUPFAM" id="SSF56300">
    <property type="entry name" value="Metallo-dependent phosphatases"/>
    <property type="match status" value="1"/>
</dbReference>
<evidence type="ECO:0000256" key="3">
    <source>
        <dbReference type="ARBA" id="ARBA00022989"/>
    </source>
</evidence>
<dbReference type="AlphaFoldDB" id="A0AAD5VD46"/>
<sequence length="520" mass="58866">MTRLQNHDEDLHDLHPTRILLIADPQVLDLHSYPDRGHTLSWLSEVFTDLNLRKSWKAVSRLHPDTTMFIGDMMDNGRADISDEEYEDYYHRYHDIFEMEDNEPVYYVPGNHDIGIGSDDHFSHHAEERYIKHFGALDQAVALGNHTFVLLDAPGLVEEDHKRITAGVSFQQWAALHPHGPIGFVEHLEPGWFQRPIVLITHIPLARPEHSSCGPLRESGNIHQGTGLGYQNTLSPEASDFLLERLRPSAIFSGDDHDYCEFVHEIPPSHDDPWAGHRTVKEVTVKAFSMAMGIRRPGVQLVSLLHPDAHTPDHHSTSPSVHTIHDNACFLPDQLGIYISVYLPFILFSIVTLIVSNVYRVTNSPDSNSQYPLPPKSANLEANPEFADWRSTTPTTMDDQLPLRRMKDGDKVLDEEAGYAPETPDSAATPGTAIFGKPRNGPRPWTKSWSFVVFGRRRRLTIDSTILGSVLSPFFSDRSQLEANIRRHPVGLVRGFVHDVCRVAWPPLALFAVITWWAFR</sequence>
<keyword evidence="8" id="KW-1185">Reference proteome</keyword>
<gene>
    <name evidence="7" type="ORF">NLI96_g2473</name>
</gene>
<dbReference type="Proteomes" id="UP001212997">
    <property type="component" value="Unassembled WGS sequence"/>
</dbReference>
<dbReference type="GO" id="GO:0016787">
    <property type="term" value="F:hydrolase activity"/>
    <property type="evidence" value="ECO:0007669"/>
    <property type="project" value="InterPro"/>
</dbReference>
<evidence type="ECO:0000256" key="5">
    <source>
        <dbReference type="SAM" id="Phobius"/>
    </source>
</evidence>
<evidence type="ECO:0000256" key="4">
    <source>
        <dbReference type="ARBA" id="ARBA00023136"/>
    </source>
</evidence>
<keyword evidence="2 5" id="KW-0812">Transmembrane</keyword>
<dbReference type="GO" id="GO:0006506">
    <property type="term" value="P:GPI anchor biosynthetic process"/>
    <property type="evidence" value="ECO:0007669"/>
    <property type="project" value="InterPro"/>
</dbReference>
<feature type="domain" description="Calcineurin-like phosphoesterase" evidence="6">
    <location>
        <begin position="18"/>
        <end position="259"/>
    </location>
</feature>
<evidence type="ECO:0000313" key="7">
    <source>
        <dbReference type="EMBL" id="KAJ3488942.1"/>
    </source>
</evidence>
<evidence type="ECO:0000256" key="1">
    <source>
        <dbReference type="ARBA" id="ARBA00004141"/>
    </source>
</evidence>
<dbReference type="Pfam" id="PF00149">
    <property type="entry name" value="Metallophos"/>
    <property type="match status" value="1"/>
</dbReference>
<reference evidence="7" key="1">
    <citation type="submission" date="2022-07" db="EMBL/GenBank/DDBJ databases">
        <title>Genome Sequence of Physisporinus lineatus.</title>
        <authorList>
            <person name="Buettner E."/>
        </authorList>
    </citation>
    <scope>NUCLEOTIDE SEQUENCE</scope>
    <source>
        <strain evidence="7">VT162</strain>
    </source>
</reference>
<organism evidence="7 8">
    <name type="scientific">Meripilus lineatus</name>
    <dbReference type="NCBI Taxonomy" id="2056292"/>
    <lineage>
        <taxon>Eukaryota</taxon>
        <taxon>Fungi</taxon>
        <taxon>Dikarya</taxon>
        <taxon>Basidiomycota</taxon>
        <taxon>Agaricomycotina</taxon>
        <taxon>Agaricomycetes</taxon>
        <taxon>Polyporales</taxon>
        <taxon>Meripilaceae</taxon>
        <taxon>Meripilus</taxon>
    </lineage>
</organism>
<name>A0AAD5VD46_9APHY</name>
<comment type="subcellular location">
    <subcellularLocation>
        <location evidence="1">Membrane</location>
        <topology evidence="1">Multi-pass membrane protein</topology>
    </subcellularLocation>
</comment>
<dbReference type="EMBL" id="JANAWD010000056">
    <property type="protein sequence ID" value="KAJ3488942.1"/>
    <property type="molecule type" value="Genomic_DNA"/>
</dbReference>
<protein>
    <recommendedName>
        <fullName evidence="6">Calcineurin-like phosphoesterase domain-containing protein</fullName>
    </recommendedName>
</protein>
<dbReference type="GO" id="GO:0016020">
    <property type="term" value="C:membrane"/>
    <property type="evidence" value="ECO:0007669"/>
    <property type="project" value="UniProtKB-SubCell"/>
</dbReference>